<proteinExistence type="predicted"/>
<organism evidence="1 2">
    <name type="scientific">Clostridium scindens (strain JCM 10418 / VPI 12708)</name>
    <dbReference type="NCBI Taxonomy" id="29347"/>
    <lineage>
        <taxon>Bacteria</taxon>
        <taxon>Bacillati</taxon>
        <taxon>Bacillota</taxon>
        <taxon>Clostridia</taxon>
        <taxon>Lachnospirales</taxon>
        <taxon>Lachnospiraceae</taxon>
    </lineage>
</organism>
<dbReference type="InterPro" id="IPR009057">
    <property type="entry name" value="Homeodomain-like_sf"/>
</dbReference>
<dbReference type="Proteomes" id="UP000462363">
    <property type="component" value="Unassembled WGS sequence"/>
</dbReference>
<evidence type="ECO:0000313" key="1">
    <source>
        <dbReference type="EMBL" id="MSS40994.1"/>
    </source>
</evidence>
<reference evidence="1 2" key="1">
    <citation type="submission" date="2019-08" db="EMBL/GenBank/DDBJ databases">
        <title>In-depth cultivation of the pig gut microbiome towards novel bacterial diversity and tailored functional studies.</title>
        <authorList>
            <person name="Wylensek D."/>
            <person name="Hitch T.C.A."/>
            <person name="Clavel T."/>
        </authorList>
    </citation>
    <scope>NUCLEOTIDE SEQUENCE [LARGE SCALE GENOMIC DNA]</scope>
    <source>
        <strain evidence="1 2">BL-389-WT-3D</strain>
    </source>
</reference>
<dbReference type="RefSeq" id="WP_004607472.1">
    <property type="nucleotide sequence ID" value="NZ_AP024846.1"/>
</dbReference>
<evidence type="ECO:0000313" key="2">
    <source>
        <dbReference type="Proteomes" id="UP000462363"/>
    </source>
</evidence>
<gene>
    <name evidence="1" type="ORF">FYJ37_11680</name>
</gene>
<dbReference type="AlphaFoldDB" id="A0A844FCU6"/>
<dbReference type="EMBL" id="VUMB01000023">
    <property type="protein sequence ID" value="MSS40994.1"/>
    <property type="molecule type" value="Genomic_DNA"/>
</dbReference>
<name>A0A844FCU6_CLOSV</name>
<dbReference type="SUPFAM" id="SSF46689">
    <property type="entry name" value="Homeodomain-like"/>
    <property type="match status" value="1"/>
</dbReference>
<protein>
    <submittedName>
        <fullName evidence="1">TetR/AcrR family transcriptional regulator</fullName>
    </submittedName>
</protein>
<dbReference type="GeneID" id="62694936"/>
<accession>A0A844FCU6</accession>
<sequence>MLIRREFLELLRTKPMQSISIKELCTAAGINRGTFYSHYTDIYTSFSMLRTLSCRTIYHYG</sequence>
<comment type="caution">
    <text evidence="1">The sequence shown here is derived from an EMBL/GenBank/DDBJ whole genome shotgun (WGS) entry which is preliminary data.</text>
</comment>
<dbReference type="Gene3D" id="1.10.357.10">
    <property type="entry name" value="Tetracycline Repressor, domain 2"/>
    <property type="match status" value="1"/>
</dbReference>